<dbReference type="GO" id="GO:0034475">
    <property type="term" value="P:U4 snRNA 3'-end processing"/>
    <property type="evidence" value="ECO:0007669"/>
    <property type="project" value="TreeGrafter"/>
</dbReference>
<protein>
    <submittedName>
        <fullName evidence="10">Uncharacterized protein</fullName>
    </submittedName>
</protein>
<evidence type="ECO:0000256" key="2">
    <source>
        <dbReference type="ARBA" id="ARBA00004496"/>
    </source>
</evidence>
<keyword evidence="6" id="KW-0539">Nucleus</keyword>
<dbReference type="InterPro" id="IPR033100">
    <property type="entry name" value="Rrp45"/>
</dbReference>
<sequence>MANPALSNIERDFIVSALSEARPERIDGRRPYDHRSVAIAFPSAWGVAVAQIGRTRVLSRVSCEMVIPSPDRPTEGSIRFYVDCPKDKLLSSTIASTIEKCVRNSGAIDVETLCIISGVRSWALRVDVFVLDQCGNAIDAVCLAVLASLRHFRRPAVTVIGTDLTVHPEYERPPVALQLHHLPICTSFAVIGDRIVADPSDKEHRVAGSHLTIATNTRKHVCLMMKSGGTPITQEQVTDCISIACQRSEFLTGLINAEIDANLTARRERLEKGDAMAKTFSPEVRLPMPSRVATNPVDDDDESEQSDDSQPETAVTGCDHDMMNVDVENVVVPEIVDDVVRLAPDPARTIGSETEEKRTTTTSDTPIVSSLSQAIRDPESVARLATRNQKRKTKR</sequence>
<dbReference type="Gene3D" id="3.30.230.70">
    <property type="entry name" value="GHMP Kinase, N-terminal domain"/>
    <property type="match status" value="1"/>
</dbReference>
<dbReference type="EMBL" id="HACM01010904">
    <property type="protein sequence ID" value="CRZ11346.1"/>
    <property type="molecule type" value="Transcribed_RNA"/>
</dbReference>
<dbReference type="GO" id="GO:0000467">
    <property type="term" value="P:exonucleolytic trimming to generate mature 3'-end of 5.8S rRNA from tricistronic rRNA transcript (SSU-rRNA, 5.8S rRNA, LSU-rRNA)"/>
    <property type="evidence" value="ECO:0007669"/>
    <property type="project" value="TreeGrafter"/>
</dbReference>
<dbReference type="PANTHER" id="PTHR11097">
    <property type="entry name" value="EXOSOME COMPLEX EXONUCLEASE RIBOSOMAL RNA PROCESSING PROTEIN"/>
    <property type="match status" value="1"/>
</dbReference>
<feature type="domain" description="Exoribonuclease phosphorolytic" evidence="8">
    <location>
        <begin position="42"/>
        <end position="155"/>
    </location>
</feature>
<evidence type="ECO:0000259" key="8">
    <source>
        <dbReference type="Pfam" id="PF01138"/>
    </source>
</evidence>
<dbReference type="PANTHER" id="PTHR11097:SF14">
    <property type="entry name" value="EXOSOME COMPLEX COMPONENT RRP45"/>
    <property type="match status" value="1"/>
</dbReference>
<proteinExistence type="inferred from homology"/>
<evidence type="ECO:0000256" key="7">
    <source>
        <dbReference type="SAM" id="MobiDB-lite"/>
    </source>
</evidence>
<dbReference type="InterPro" id="IPR015847">
    <property type="entry name" value="ExoRNase_PH_dom2"/>
</dbReference>
<dbReference type="GO" id="GO:0071028">
    <property type="term" value="P:nuclear mRNA surveillance"/>
    <property type="evidence" value="ECO:0007669"/>
    <property type="project" value="TreeGrafter"/>
</dbReference>
<feature type="region of interest" description="Disordered" evidence="7">
    <location>
        <begin position="346"/>
        <end position="395"/>
    </location>
</feature>
<dbReference type="GO" id="GO:0000176">
    <property type="term" value="C:nuclear exosome (RNase complex)"/>
    <property type="evidence" value="ECO:0007669"/>
    <property type="project" value="TreeGrafter"/>
</dbReference>
<evidence type="ECO:0000256" key="4">
    <source>
        <dbReference type="ARBA" id="ARBA00022490"/>
    </source>
</evidence>
<dbReference type="GO" id="GO:0035925">
    <property type="term" value="F:mRNA 3'-UTR AU-rich region binding"/>
    <property type="evidence" value="ECO:0007669"/>
    <property type="project" value="TreeGrafter"/>
</dbReference>
<dbReference type="InterPro" id="IPR001247">
    <property type="entry name" value="ExoRNase_PH_dom1"/>
</dbReference>
<evidence type="ECO:0000313" key="10">
    <source>
        <dbReference type="EMBL" id="CRZ11346.1"/>
    </source>
</evidence>
<dbReference type="GO" id="GO:0016075">
    <property type="term" value="P:rRNA catabolic process"/>
    <property type="evidence" value="ECO:0007669"/>
    <property type="project" value="TreeGrafter"/>
</dbReference>
<evidence type="ECO:0000256" key="3">
    <source>
        <dbReference type="ARBA" id="ARBA00006678"/>
    </source>
</evidence>
<keyword evidence="4" id="KW-0963">Cytoplasm</keyword>
<feature type="domain" description="Exoribonuclease phosphorolytic" evidence="9">
    <location>
        <begin position="181"/>
        <end position="246"/>
    </location>
</feature>
<keyword evidence="5" id="KW-0694">RNA-binding</keyword>
<dbReference type="InterPro" id="IPR036345">
    <property type="entry name" value="ExoRNase_PH_dom2_sf"/>
</dbReference>
<organism evidence="10">
    <name type="scientific">Spongospora subterranea</name>
    <dbReference type="NCBI Taxonomy" id="70186"/>
    <lineage>
        <taxon>Eukaryota</taxon>
        <taxon>Sar</taxon>
        <taxon>Rhizaria</taxon>
        <taxon>Endomyxa</taxon>
        <taxon>Phytomyxea</taxon>
        <taxon>Plasmodiophorida</taxon>
        <taxon>Plasmodiophoridae</taxon>
        <taxon>Spongospora</taxon>
    </lineage>
</organism>
<dbReference type="GO" id="GO:0034473">
    <property type="term" value="P:U1 snRNA 3'-end processing"/>
    <property type="evidence" value="ECO:0007669"/>
    <property type="project" value="TreeGrafter"/>
</dbReference>
<dbReference type="InterPro" id="IPR050590">
    <property type="entry name" value="Exosome_comp_Rrp42_subfam"/>
</dbReference>
<comment type="subcellular location">
    <subcellularLocation>
        <location evidence="2">Cytoplasm</location>
    </subcellularLocation>
    <subcellularLocation>
        <location evidence="1">Nucleus</location>
    </subcellularLocation>
</comment>
<dbReference type="GO" id="GO:0071035">
    <property type="term" value="P:nuclear polyadenylation-dependent rRNA catabolic process"/>
    <property type="evidence" value="ECO:0007669"/>
    <property type="project" value="TreeGrafter"/>
</dbReference>
<dbReference type="GO" id="GO:0000177">
    <property type="term" value="C:cytoplasmic exosome (RNase complex)"/>
    <property type="evidence" value="ECO:0007669"/>
    <property type="project" value="TreeGrafter"/>
</dbReference>
<feature type="compositionally biased region" description="Acidic residues" evidence="7">
    <location>
        <begin position="297"/>
        <end position="310"/>
    </location>
</feature>
<dbReference type="GO" id="GO:0071038">
    <property type="term" value="P:TRAMP-dependent tRNA surveillance pathway"/>
    <property type="evidence" value="ECO:0007669"/>
    <property type="project" value="TreeGrafter"/>
</dbReference>
<dbReference type="CDD" id="cd11368">
    <property type="entry name" value="RNase_PH_RRP45"/>
    <property type="match status" value="1"/>
</dbReference>
<evidence type="ECO:0000256" key="1">
    <source>
        <dbReference type="ARBA" id="ARBA00004123"/>
    </source>
</evidence>
<dbReference type="AlphaFoldDB" id="A0A0H5RC70"/>
<dbReference type="SUPFAM" id="SSF55666">
    <property type="entry name" value="Ribonuclease PH domain 2-like"/>
    <property type="match status" value="1"/>
</dbReference>
<evidence type="ECO:0000259" key="9">
    <source>
        <dbReference type="Pfam" id="PF03725"/>
    </source>
</evidence>
<name>A0A0H5RC70_9EUKA</name>
<dbReference type="InterPro" id="IPR020568">
    <property type="entry name" value="Ribosomal_Su5_D2-typ_SF"/>
</dbReference>
<reference evidence="10" key="1">
    <citation type="submission" date="2015-04" db="EMBL/GenBank/DDBJ databases">
        <title>The genome sequence of the plant pathogenic Rhizarian Plasmodiophora brassicae reveals insights in its biotrophic life cycle and the origin of chitin synthesis.</title>
        <authorList>
            <person name="Schwelm A."/>
            <person name="Fogelqvist J."/>
            <person name="Knaust A."/>
            <person name="Julke S."/>
            <person name="Lilja T."/>
            <person name="Dhandapani V."/>
            <person name="Bonilla-Rosso G."/>
            <person name="Karlsson M."/>
            <person name="Shevchenko A."/>
            <person name="Choi S.R."/>
            <person name="Kim H.G."/>
            <person name="Park J.Y."/>
            <person name="Lim Y.P."/>
            <person name="Ludwig-Muller J."/>
            <person name="Dixelius C."/>
        </authorList>
    </citation>
    <scope>NUCLEOTIDE SEQUENCE</scope>
    <source>
        <tissue evidence="10">Potato root galls</tissue>
    </source>
</reference>
<dbReference type="GO" id="GO:0034476">
    <property type="term" value="P:U5 snRNA 3'-end processing"/>
    <property type="evidence" value="ECO:0007669"/>
    <property type="project" value="TreeGrafter"/>
</dbReference>
<dbReference type="SUPFAM" id="SSF54211">
    <property type="entry name" value="Ribosomal protein S5 domain 2-like"/>
    <property type="match status" value="1"/>
</dbReference>
<evidence type="ECO:0000256" key="6">
    <source>
        <dbReference type="ARBA" id="ARBA00023242"/>
    </source>
</evidence>
<feature type="region of interest" description="Disordered" evidence="7">
    <location>
        <begin position="280"/>
        <end position="322"/>
    </location>
</feature>
<dbReference type="Pfam" id="PF01138">
    <property type="entry name" value="RNase_PH"/>
    <property type="match status" value="1"/>
</dbReference>
<dbReference type="Pfam" id="PF03725">
    <property type="entry name" value="RNase_PH_C"/>
    <property type="match status" value="1"/>
</dbReference>
<evidence type="ECO:0000256" key="5">
    <source>
        <dbReference type="ARBA" id="ARBA00022884"/>
    </source>
</evidence>
<accession>A0A0H5RC70</accession>
<dbReference type="InterPro" id="IPR027408">
    <property type="entry name" value="PNPase/RNase_PH_dom_sf"/>
</dbReference>
<comment type="similarity">
    <text evidence="3">Belongs to the RNase PH family.</text>
</comment>